<feature type="transmembrane region" description="Helical" evidence="6">
    <location>
        <begin position="221"/>
        <end position="240"/>
    </location>
</feature>
<dbReference type="OrthoDB" id="9427418at2759"/>
<reference evidence="9" key="1">
    <citation type="submission" date="2025-08" db="UniProtKB">
        <authorList>
            <consortium name="RefSeq"/>
        </authorList>
    </citation>
    <scope>IDENTIFICATION</scope>
</reference>
<feature type="domain" description="Immunoglobulin" evidence="7">
    <location>
        <begin position="33"/>
        <end position="126"/>
    </location>
</feature>
<evidence type="ECO:0000256" key="1">
    <source>
        <dbReference type="ARBA" id="ARBA00004370"/>
    </source>
</evidence>
<evidence type="ECO:0000256" key="2">
    <source>
        <dbReference type="ARBA" id="ARBA00022729"/>
    </source>
</evidence>
<accession>A0A8N5EKC7</accession>
<dbReference type="SMART" id="SM00409">
    <property type="entry name" value="IG"/>
    <property type="match status" value="1"/>
</dbReference>
<sequence>MWVLLAYPDYFYNPCAWKSNFFSFSPPIAHGYQKEIVGIMGENFTFPVQIDQKIVEIVWKKNKHKVAEWEDQNKPIYYGRLSSRSVLMKNGSLTIVNLEKDDAGIYELVYWDSVKEHSLNFELVVLDSLPKPEINCSTSDDELVLNCTANFQASLNYTWKLGNNPHRYQNQELSIPLKNVDITTNATCIIKYSQTERSSEISLIQCLPEEKGYSSYIRHRVILICFLIAPVILLVILELLRRKGIIKLGRKTAQNNSPLNGSGEHEQLYPGNSQQQSNSERAAFSHTVHDDNEEPEADRALNGNDGAPKDKQIVKNGVSQEEVTQDAEGENGGHPDNSSNCTKDLKA</sequence>
<keyword evidence="6" id="KW-1133">Transmembrane helix</keyword>
<dbReference type="InterPro" id="IPR013783">
    <property type="entry name" value="Ig-like_fold"/>
</dbReference>
<dbReference type="AlphaFoldDB" id="A0A8N5EKC7"/>
<dbReference type="InterPro" id="IPR036179">
    <property type="entry name" value="Ig-like_dom_sf"/>
</dbReference>
<evidence type="ECO:0000256" key="5">
    <source>
        <dbReference type="SAM" id="MobiDB-lite"/>
    </source>
</evidence>
<organism evidence="8 9">
    <name type="scientific">Geospiza fortis</name>
    <name type="common">Medium ground-finch</name>
    <dbReference type="NCBI Taxonomy" id="48883"/>
    <lineage>
        <taxon>Eukaryota</taxon>
        <taxon>Metazoa</taxon>
        <taxon>Chordata</taxon>
        <taxon>Craniata</taxon>
        <taxon>Vertebrata</taxon>
        <taxon>Euteleostomi</taxon>
        <taxon>Archelosauria</taxon>
        <taxon>Archosauria</taxon>
        <taxon>Dinosauria</taxon>
        <taxon>Saurischia</taxon>
        <taxon>Theropoda</taxon>
        <taxon>Coelurosauria</taxon>
        <taxon>Aves</taxon>
        <taxon>Neognathae</taxon>
        <taxon>Neoaves</taxon>
        <taxon>Telluraves</taxon>
        <taxon>Australaves</taxon>
        <taxon>Passeriformes</taxon>
        <taxon>Thraupidae</taxon>
        <taxon>Geospiza</taxon>
    </lineage>
</organism>
<feature type="compositionally biased region" description="Polar residues" evidence="5">
    <location>
        <begin position="336"/>
        <end position="347"/>
    </location>
</feature>
<dbReference type="PANTHER" id="PTHR12080">
    <property type="entry name" value="SIGNALING LYMPHOCYTIC ACTIVATION MOLECULE"/>
    <property type="match status" value="1"/>
</dbReference>
<dbReference type="InterPro" id="IPR015631">
    <property type="entry name" value="CD2/SLAM_rcpt"/>
</dbReference>
<dbReference type="RefSeq" id="XP_030912565.1">
    <property type="nucleotide sequence ID" value="XM_031056705.1"/>
</dbReference>
<dbReference type="Gene3D" id="2.60.40.10">
    <property type="entry name" value="Immunoglobulins"/>
    <property type="match status" value="1"/>
</dbReference>
<feature type="compositionally biased region" description="Polar residues" evidence="5">
    <location>
        <begin position="270"/>
        <end position="280"/>
    </location>
</feature>
<name>A0A8N5EKC7_GEOFO</name>
<evidence type="ECO:0000313" key="9">
    <source>
        <dbReference type="RefSeq" id="XP_030912565.1"/>
    </source>
</evidence>
<dbReference type="Proteomes" id="UP000504602">
    <property type="component" value="Unplaced"/>
</dbReference>
<keyword evidence="4" id="KW-0325">Glycoprotein</keyword>
<proteinExistence type="predicted"/>
<keyword evidence="3 6" id="KW-0472">Membrane</keyword>
<comment type="subcellular location">
    <subcellularLocation>
        <location evidence="1">Membrane</location>
    </subcellularLocation>
</comment>
<evidence type="ECO:0000256" key="6">
    <source>
        <dbReference type="SAM" id="Phobius"/>
    </source>
</evidence>
<evidence type="ECO:0000313" key="8">
    <source>
        <dbReference type="Proteomes" id="UP000504602"/>
    </source>
</evidence>
<evidence type="ECO:0000259" key="7">
    <source>
        <dbReference type="SMART" id="SM00409"/>
    </source>
</evidence>
<protein>
    <submittedName>
        <fullName evidence="9">T-cell surface antigen CD2</fullName>
    </submittedName>
</protein>
<keyword evidence="2" id="KW-0732">Signal</keyword>
<dbReference type="PANTHER" id="PTHR12080:SF48">
    <property type="entry name" value="IMMUNOGLOBULIN SUBTYPE DOMAIN-CONTAINING PROTEIN"/>
    <property type="match status" value="1"/>
</dbReference>
<keyword evidence="6" id="KW-0812">Transmembrane</keyword>
<dbReference type="SUPFAM" id="SSF48726">
    <property type="entry name" value="Immunoglobulin"/>
    <property type="match status" value="1"/>
</dbReference>
<dbReference type="GeneID" id="102034620"/>
<gene>
    <name evidence="9" type="primary">LOC102034620</name>
</gene>
<dbReference type="GO" id="GO:0016020">
    <property type="term" value="C:membrane"/>
    <property type="evidence" value="ECO:0007669"/>
    <property type="project" value="UniProtKB-SubCell"/>
</dbReference>
<feature type="region of interest" description="Disordered" evidence="5">
    <location>
        <begin position="252"/>
        <end position="347"/>
    </location>
</feature>
<keyword evidence="8" id="KW-1185">Reference proteome</keyword>
<dbReference type="InterPro" id="IPR003599">
    <property type="entry name" value="Ig_sub"/>
</dbReference>
<evidence type="ECO:0000256" key="4">
    <source>
        <dbReference type="ARBA" id="ARBA00023180"/>
    </source>
</evidence>
<evidence type="ECO:0000256" key="3">
    <source>
        <dbReference type="ARBA" id="ARBA00023136"/>
    </source>
</evidence>